<comment type="caution">
    <text evidence="17">The sequence shown here is derived from an EMBL/GenBank/DDBJ whole genome shotgun (WGS) entry which is preliminary data.</text>
</comment>
<evidence type="ECO:0000256" key="11">
    <source>
        <dbReference type="ARBA" id="ARBA00023242"/>
    </source>
</evidence>
<dbReference type="InterPro" id="IPR007066">
    <property type="entry name" value="RNA_pol_Rpb1_3"/>
</dbReference>
<dbReference type="InterPro" id="IPR038120">
    <property type="entry name" value="Rpb1_funnel_sf"/>
</dbReference>
<dbReference type="InterPro" id="IPR042102">
    <property type="entry name" value="RNA_pol_Rpb1_3_sf"/>
</dbReference>
<evidence type="ECO:0000256" key="15">
    <source>
        <dbReference type="SAM" id="MobiDB-lite"/>
    </source>
</evidence>
<sequence>MKSHVINNLPKRVKYIEFCVPSADDIRRSSEAQITHRDLYTEDRQPVKNGVLDLRLGISDKKSTCETCGLNLAECIGHWGHINLCVPIFHIGFFKATMTILQNICKTCCRVMMEETDRRSFLKRLRAPDLDGFRRQNIIKSINSKCKKVTYCMYCKGTNGVVKKAGPLKIVHEKFRQKRTANEYDIFKKQLEVASNHVTDLKPHINKAQEELTPLRVFQLFQRISDEDCELMGLDRNGGRPEQFLWTAIPVPPVCIRPSVAQEGAKNGIKGGASVGNIMEQWDFLSLAAAIYISSEVPGVPLQVAGKPIRGFTQRLKGKQGRFRGNLSGKRVDFSGRTVISPDPNMGIDEVAVPQLVAKVLTFPDVVTKNNLNKLQKLVINGPTVHPGANYVQKLRDNGLKRFLKFGNRKLIAQDLQVGDIVERHMDDGDIVLFNRQPSLHKLSIMAHRARIKPWRTFRFNECVCTPYNADFDGDEMNLHLPQTYEARAEAIELMGVKNNLVTPRNGEPIIGATQDFITTAYLITQKDRFYTRPEFSQIISYCFDANTHIDLPGPCILRPRCLWSGKQVINLLMKPNKKSQVSVALETKTKSFIKLNSGEKRALDLCPNDGYLVIKDSEIMCGILDKSIVGDGKKKSIFFVVLHDYGNYEAAQIMNRLAKLSARWSCNQGFSIGISDVMPGEVLSKLKDNIVENAYAKCEDLIQQSMKGDLELLPGCDDEQTLESHLSGLLSKVRDDAGNICMQELNRHNAPLIMATCGSKGSTINVCQMIASVGQQIVSGSRIADGFTDRSLPHFAKFSKTPPAKGFVRNSFFTGLLPPEFFFHAISGRVGLVDTAVKTAETGYMQRRLMKALEDLSIHYDTSVRNSTNGVVQFIYGDDGLDPSELEGDGYPVEFESNWKHTEQIVPFDQKDDKPLLPYQVRDFCQQNIIQDRFVKSCTNLWIDSLGSFVDCLASKLARLRTLYNLTSYDENINESMDDIVMDSQSNMNSQKVVSNILAISKSRLKKFLDVCLVKYQKSKIEPGSAVGALGAQSIGEPGTQMTLKTFHFAGVASMNVTLGVPRIKEIINAAKKISTPIITAKLVSSDNLHSARIVKGRVESCKLGDIAECIEEVYRPSQCYIGIKIDLKTIEKLQLELTLNQIATALATSKLKIGEHNVRVYYPDRLRVFVPVKDGQQLHYGIQKFKRLLPNVVISGYPHIIRSVISQNQNKTYDLLVEGYGLREVINTDGIIGTKTASNHVMEVQEVLGIEAARQTIINEIQYTMKSHGMIIDSRHVMLLGDIMSYKGEVLGITRFGIAKMKDSVMMLASFEKTTDHLFDAAIFGKRDEIEGVSERIIMGTQMNIGTGMFKLILDNTPQNTKKDVVINKTGLVIKSEDSKYLSEQENKIQPHPNTDTLENSGIQIDFIVDENITLDDTYKNSLPTGADSGNEITQHLDTPEYDLDQEDNSNNQPITPKDTLDKDNSIKKENANELITNNSDIKPKAPKNYANSASSSGKLTLRSLIFDLEKYHAPLSAV</sequence>
<dbReference type="FunFam" id="3.30.1490.180:FF:000002">
    <property type="entry name" value="DNA-directed RNA polymerase subunit"/>
    <property type="match status" value="1"/>
</dbReference>
<keyword evidence="5 14" id="KW-0808">Transferase</keyword>
<dbReference type="OrthoDB" id="270392at2759"/>
<dbReference type="Gene3D" id="6.20.50.80">
    <property type="match status" value="1"/>
</dbReference>
<dbReference type="FunFam" id="2.40.40.20:FF:000018">
    <property type="entry name" value="DNA-directed RNA polymerase subunit"/>
    <property type="match status" value="1"/>
</dbReference>
<keyword evidence="4 14" id="KW-0240">DNA-directed RNA polymerase</keyword>
<dbReference type="GO" id="GO:0003899">
    <property type="term" value="F:DNA-directed RNA polymerase activity"/>
    <property type="evidence" value="ECO:0007669"/>
    <property type="project" value="UniProtKB-EC"/>
</dbReference>
<evidence type="ECO:0000256" key="8">
    <source>
        <dbReference type="ARBA" id="ARBA00022833"/>
    </source>
</evidence>
<name>A0A2T9YUC8_9FUNG</name>
<comment type="catalytic activity">
    <reaction evidence="12 14">
        <text>RNA(n) + a ribonucleoside 5'-triphosphate = RNA(n+1) + diphosphate</text>
        <dbReference type="Rhea" id="RHEA:21248"/>
        <dbReference type="Rhea" id="RHEA-COMP:14527"/>
        <dbReference type="Rhea" id="RHEA-COMP:17342"/>
        <dbReference type="ChEBI" id="CHEBI:33019"/>
        <dbReference type="ChEBI" id="CHEBI:61557"/>
        <dbReference type="ChEBI" id="CHEBI:140395"/>
        <dbReference type="EC" id="2.7.7.6"/>
    </reaction>
</comment>
<dbReference type="Pfam" id="PF00623">
    <property type="entry name" value="RNA_pol_Rpb1_2"/>
    <property type="match status" value="1"/>
</dbReference>
<evidence type="ECO:0000256" key="10">
    <source>
        <dbReference type="ARBA" id="ARBA00023163"/>
    </source>
</evidence>
<dbReference type="InterPro" id="IPR044893">
    <property type="entry name" value="RNA_pol_Rpb1_clamp_domain"/>
</dbReference>
<dbReference type="GO" id="GO:0003677">
    <property type="term" value="F:DNA binding"/>
    <property type="evidence" value="ECO:0007669"/>
    <property type="project" value="InterPro"/>
</dbReference>
<dbReference type="EC" id="2.7.7.6" evidence="14"/>
<dbReference type="CDD" id="cd02583">
    <property type="entry name" value="RNAP_III_RPC1_N"/>
    <property type="match status" value="1"/>
</dbReference>
<dbReference type="Pfam" id="PF05000">
    <property type="entry name" value="RNA_pol_Rpb1_4"/>
    <property type="match status" value="1"/>
</dbReference>
<feature type="region of interest" description="Disordered" evidence="15">
    <location>
        <begin position="1478"/>
        <end position="1497"/>
    </location>
</feature>
<evidence type="ECO:0000313" key="17">
    <source>
        <dbReference type="EMBL" id="PVU95919.1"/>
    </source>
</evidence>
<dbReference type="InterPro" id="IPR007081">
    <property type="entry name" value="RNA_pol_Rpb1_5"/>
</dbReference>
<evidence type="ECO:0000256" key="12">
    <source>
        <dbReference type="ARBA" id="ARBA00048552"/>
    </source>
</evidence>
<keyword evidence="18" id="KW-1185">Reference proteome</keyword>
<dbReference type="SUPFAM" id="SSF64484">
    <property type="entry name" value="beta and beta-prime subunits of DNA dependent RNA-polymerase"/>
    <property type="match status" value="1"/>
</dbReference>
<dbReference type="FunFam" id="1.10.150.390:FF:000004">
    <property type="entry name" value="DNA-directed RNA polymerase subunit"/>
    <property type="match status" value="1"/>
</dbReference>
<dbReference type="Pfam" id="PF04983">
    <property type="entry name" value="RNA_pol_Rpb1_3"/>
    <property type="match status" value="1"/>
</dbReference>
<dbReference type="PANTHER" id="PTHR48446">
    <property type="entry name" value="DNA-DIRECTED RNA POLYMERASE SUBUNIT BETA' N-TERMINAL SECTION"/>
    <property type="match status" value="1"/>
</dbReference>
<dbReference type="CDD" id="cd02736">
    <property type="entry name" value="RNAP_III_Rpc1_C"/>
    <property type="match status" value="1"/>
</dbReference>
<accession>A0A2T9YUC8</accession>
<reference evidence="17 18" key="1">
    <citation type="journal article" date="2018" name="MBio">
        <title>Comparative Genomics Reveals the Core Gene Toolbox for the Fungus-Insect Symbiosis.</title>
        <authorList>
            <person name="Wang Y."/>
            <person name="Stata M."/>
            <person name="Wang W."/>
            <person name="Stajich J.E."/>
            <person name="White M.M."/>
            <person name="Moncalvo J.M."/>
        </authorList>
    </citation>
    <scope>NUCLEOTIDE SEQUENCE [LARGE SCALE GENOMIC DNA]</scope>
    <source>
        <strain evidence="17 18">SWE-8-4</strain>
    </source>
</reference>
<dbReference type="InterPro" id="IPR000722">
    <property type="entry name" value="RNA_pol_asu"/>
</dbReference>
<comment type="function">
    <text evidence="13">DNA-dependent RNA polymerase catalyzes the transcription of DNA into RNA using the four ribonucleoside triphosphates as substrates. Largest and catalytic core component of RNA polymerase III which synthesizes small RNAs, such as 5S rRNA and tRNAs. Forms the polymerase active center together with the second largest subunit. A single-stranded DNA template strand of the promoter is positioned within the central active site cleft of Pol III. A bridging helix emanates from RPC1 and crosses the cleft near the catalytic site and is thought to promote translocation of Pol III by acting as a ratchet that moves the RNA-DNA hybrid through the active site by switching from straight to bent conformations at each step of nucleotide addition.</text>
</comment>
<gene>
    <name evidence="17" type="ORF">BB561_001508</name>
</gene>
<dbReference type="Gene3D" id="3.30.1490.180">
    <property type="entry name" value="RNA polymerase ii"/>
    <property type="match status" value="1"/>
</dbReference>
<evidence type="ECO:0000259" key="16">
    <source>
        <dbReference type="SMART" id="SM00663"/>
    </source>
</evidence>
<dbReference type="GO" id="GO:0046872">
    <property type="term" value="F:metal ion binding"/>
    <property type="evidence" value="ECO:0007669"/>
    <property type="project" value="UniProtKB-KW"/>
</dbReference>
<dbReference type="Pfam" id="PF04998">
    <property type="entry name" value="RNA_pol_Rpb1_5"/>
    <property type="match status" value="1"/>
</dbReference>
<evidence type="ECO:0000256" key="4">
    <source>
        <dbReference type="ARBA" id="ARBA00022478"/>
    </source>
</evidence>
<dbReference type="SMART" id="SM00663">
    <property type="entry name" value="RPOLA_N"/>
    <property type="match status" value="1"/>
</dbReference>
<dbReference type="FunFam" id="1.10.274.100:FF:000008">
    <property type="entry name" value="DNA-directed RNA polymerase subunit"/>
    <property type="match status" value="1"/>
</dbReference>
<dbReference type="Pfam" id="PF04997">
    <property type="entry name" value="RNA_pol_Rpb1_1"/>
    <property type="match status" value="2"/>
</dbReference>
<dbReference type="InterPro" id="IPR035698">
    <property type="entry name" value="RNAP_III_Rpc1_C"/>
</dbReference>
<dbReference type="Proteomes" id="UP000245383">
    <property type="component" value="Unassembled WGS sequence"/>
</dbReference>
<feature type="region of interest" description="Disordered" evidence="15">
    <location>
        <begin position="1444"/>
        <end position="1466"/>
    </location>
</feature>
<dbReference type="InterPro" id="IPR006592">
    <property type="entry name" value="RNA_pol_N"/>
</dbReference>
<dbReference type="FunFam" id="4.10.860.120:FF:000004">
    <property type="entry name" value="DNA-directed RNA polymerase subunit"/>
    <property type="match status" value="1"/>
</dbReference>
<dbReference type="Gene3D" id="4.10.860.120">
    <property type="entry name" value="RNA polymerase II, clamp domain"/>
    <property type="match status" value="1"/>
</dbReference>
<dbReference type="FunFam" id="2.40.40.20:FF:000019">
    <property type="entry name" value="DNA-directed RNA polymerase II subunit RPB1"/>
    <property type="match status" value="1"/>
</dbReference>
<comment type="similarity">
    <text evidence="2 14">Belongs to the RNA polymerase beta' chain family.</text>
</comment>
<comment type="subcellular location">
    <subcellularLocation>
        <location evidence="1">Nucleus</location>
    </subcellularLocation>
</comment>
<dbReference type="Gene3D" id="6.10.250.2940">
    <property type="match status" value="1"/>
</dbReference>
<dbReference type="Gene3D" id="1.10.132.30">
    <property type="match status" value="1"/>
</dbReference>
<protein>
    <recommendedName>
        <fullName evidence="14">DNA-directed RNA polymerase subunit</fullName>
        <ecNumber evidence="14">2.7.7.6</ecNumber>
    </recommendedName>
</protein>
<evidence type="ECO:0000256" key="14">
    <source>
        <dbReference type="RuleBase" id="RU004279"/>
    </source>
</evidence>
<dbReference type="GO" id="GO:0000428">
    <property type="term" value="C:DNA-directed RNA polymerase complex"/>
    <property type="evidence" value="ECO:0007669"/>
    <property type="project" value="UniProtKB-KW"/>
</dbReference>
<keyword evidence="9" id="KW-0460">Magnesium</keyword>
<dbReference type="InterPro" id="IPR035697">
    <property type="entry name" value="RNAP_III_RPC1_N"/>
</dbReference>
<evidence type="ECO:0000256" key="9">
    <source>
        <dbReference type="ARBA" id="ARBA00022842"/>
    </source>
</evidence>
<organism evidence="17 18">
    <name type="scientific">Smittium simulii</name>
    <dbReference type="NCBI Taxonomy" id="133385"/>
    <lineage>
        <taxon>Eukaryota</taxon>
        <taxon>Fungi</taxon>
        <taxon>Fungi incertae sedis</taxon>
        <taxon>Zoopagomycota</taxon>
        <taxon>Kickxellomycotina</taxon>
        <taxon>Harpellomycetes</taxon>
        <taxon>Harpellales</taxon>
        <taxon>Legeriomycetaceae</taxon>
        <taxon>Smittium</taxon>
    </lineage>
</organism>
<dbReference type="InterPro" id="IPR015700">
    <property type="entry name" value="RPC1"/>
</dbReference>
<keyword evidence="7" id="KW-0479">Metal-binding</keyword>
<dbReference type="Gene3D" id="2.40.40.20">
    <property type="match status" value="1"/>
</dbReference>
<keyword evidence="6 14" id="KW-0548">Nucleotidyltransferase</keyword>
<evidence type="ECO:0000256" key="2">
    <source>
        <dbReference type="ARBA" id="ARBA00006460"/>
    </source>
</evidence>
<evidence type="ECO:0000256" key="1">
    <source>
        <dbReference type="ARBA" id="ARBA00004123"/>
    </source>
</evidence>
<dbReference type="STRING" id="133385.A0A2T9YUC8"/>
<evidence type="ECO:0000256" key="5">
    <source>
        <dbReference type="ARBA" id="ARBA00022679"/>
    </source>
</evidence>
<proteinExistence type="inferred from homology"/>
<dbReference type="Gene3D" id="1.10.150.390">
    <property type="match status" value="1"/>
</dbReference>
<keyword evidence="8" id="KW-0862">Zinc</keyword>
<dbReference type="InterPro" id="IPR007080">
    <property type="entry name" value="RNA_pol_Rpb1_1"/>
</dbReference>
<dbReference type="PANTHER" id="PTHR48446:SF1">
    <property type="entry name" value="DNA-DIRECTED RNA POLYMERASE SUBUNIT BETA' N-TERMINAL SECTION"/>
    <property type="match status" value="1"/>
</dbReference>
<dbReference type="InterPro" id="IPR007083">
    <property type="entry name" value="RNA_pol_Rpb1_4"/>
</dbReference>
<dbReference type="Gene3D" id="1.10.274.100">
    <property type="entry name" value="RNA polymerase Rpb1, domain 3"/>
    <property type="match status" value="1"/>
</dbReference>
<evidence type="ECO:0000256" key="7">
    <source>
        <dbReference type="ARBA" id="ARBA00022723"/>
    </source>
</evidence>
<dbReference type="GO" id="GO:0006351">
    <property type="term" value="P:DNA-templated transcription"/>
    <property type="evidence" value="ECO:0007669"/>
    <property type="project" value="InterPro"/>
</dbReference>
<dbReference type="GO" id="GO:0005634">
    <property type="term" value="C:nucleus"/>
    <property type="evidence" value="ECO:0007669"/>
    <property type="project" value="UniProtKB-SubCell"/>
</dbReference>
<evidence type="ECO:0000256" key="6">
    <source>
        <dbReference type="ARBA" id="ARBA00022695"/>
    </source>
</evidence>
<feature type="domain" description="RNA polymerase N-terminal" evidence="16">
    <location>
        <begin position="242"/>
        <end position="525"/>
    </location>
</feature>
<dbReference type="EMBL" id="MBFR01000044">
    <property type="protein sequence ID" value="PVU95919.1"/>
    <property type="molecule type" value="Genomic_DNA"/>
</dbReference>
<evidence type="ECO:0000256" key="13">
    <source>
        <dbReference type="ARBA" id="ARBA00058108"/>
    </source>
</evidence>
<evidence type="ECO:0000256" key="3">
    <source>
        <dbReference type="ARBA" id="ARBA00011206"/>
    </source>
</evidence>
<evidence type="ECO:0000313" key="18">
    <source>
        <dbReference type="Proteomes" id="UP000245383"/>
    </source>
</evidence>
<keyword evidence="11" id="KW-0539">Nucleus</keyword>
<comment type="subunit">
    <text evidence="3">Component of the RNA polymerase III (Pol III) complex consisting of 17 subunits.</text>
</comment>
<keyword evidence="10 14" id="KW-0804">Transcription</keyword>